<protein>
    <submittedName>
        <fullName evidence="3">Tetratricopeptide repeat protein</fullName>
    </submittedName>
</protein>
<dbReference type="InterPro" id="IPR011990">
    <property type="entry name" value="TPR-like_helical_dom_sf"/>
</dbReference>
<feature type="compositionally biased region" description="Polar residues" evidence="1">
    <location>
        <begin position="273"/>
        <end position="285"/>
    </location>
</feature>
<feature type="compositionally biased region" description="Pro residues" evidence="1">
    <location>
        <begin position="346"/>
        <end position="355"/>
    </location>
</feature>
<dbReference type="RefSeq" id="WP_111218340.1">
    <property type="nucleotide sequence ID" value="NZ_POTY01000253.1"/>
</dbReference>
<organism evidence="3 4">
    <name type="scientific">Micromonospora craterilacus</name>
    <dbReference type="NCBI Taxonomy" id="1655439"/>
    <lineage>
        <taxon>Bacteria</taxon>
        <taxon>Bacillati</taxon>
        <taxon>Actinomycetota</taxon>
        <taxon>Actinomycetes</taxon>
        <taxon>Micromonosporales</taxon>
        <taxon>Micromonosporaceae</taxon>
        <taxon>Micromonospora</taxon>
    </lineage>
</organism>
<keyword evidence="2" id="KW-1133">Transmembrane helix</keyword>
<dbReference type="Proteomes" id="UP000248924">
    <property type="component" value="Unassembled WGS sequence"/>
</dbReference>
<feature type="transmembrane region" description="Helical" evidence="2">
    <location>
        <begin position="366"/>
        <end position="390"/>
    </location>
</feature>
<evidence type="ECO:0000256" key="1">
    <source>
        <dbReference type="SAM" id="MobiDB-lite"/>
    </source>
</evidence>
<dbReference type="SUPFAM" id="SSF49265">
    <property type="entry name" value="Fibronectin type III"/>
    <property type="match status" value="1"/>
</dbReference>
<reference evidence="3 4" key="1">
    <citation type="submission" date="2018-01" db="EMBL/GenBank/DDBJ databases">
        <title>Draft genome sequence of Jishengella sp. NA12.</title>
        <authorList>
            <person name="Sahin N."/>
            <person name="Ay H."/>
            <person name="Saygin H."/>
        </authorList>
    </citation>
    <scope>NUCLEOTIDE SEQUENCE [LARGE SCALE GENOMIC DNA]</scope>
    <source>
        <strain evidence="3 4">NA12</strain>
    </source>
</reference>
<feature type="region of interest" description="Disordered" evidence="1">
    <location>
        <begin position="332"/>
        <end position="358"/>
    </location>
</feature>
<dbReference type="Pfam" id="PF13424">
    <property type="entry name" value="TPR_12"/>
    <property type="match status" value="1"/>
</dbReference>
<feature type="region of interest" description="Disordered" evidence="1">
    <location>
        <begin position="395"/>
        <end position="427"/>
    </location>
</feature>
<evidence type="ECO:0000313" key="3">
    <source>
        <dbReference type="EMBL" id="PZG10256.1"/>
    </source>
</evidence>
<accession>A0A2W2DE31</accession>
<keyword evidence="2" id="KW-0812">Transmembrane</keyword>
<evidence type="ECO:0000256" key="2">
    <source>
        <dbReference type="SAM" id="Phobius"/>
    </source>
</evidence>
<dbReference type="EMBL" id="POTY01000253">
    <property type="protein sequence ID" value="PZG10256.1"/>
    <property type="molecule type" value="Genomic_DNA"/>
</dbReference>
<feature type="compositionally biased region" description="Low complexity" evidence="1">
    <location>
        <begin position="398"/>
        <end position="412"/>
    </location>
</feature>
<dbReference type="SUPFAM" id="SSF48452">
    <property type="entry name" value="TPR-like"/>
    <property type="match status" value="1"/>
</dbReference>
<dbReference type="AlphaFoldDB" id="A0A2W2DE31"/>
<evidence type="ECO:0000313" key="4">
    <source>
        <dbReference type="Proteomes" id="UP000248924"/>
    </source>
</evidence>
<keyword evidence="4" id="KW-1185">Reference proteome</keyword>
<keyword evidence="2" id="KW-0472">Membrane</keyword>
<name>A0A2W2DE31_9ACTN</name>
<dbReference type="OrthoDB" id="3351279at2"/>
<comment type="caution">
    <text evidence="3">The sequence shown here is derived from an EMBL/GenBank/DDBJ whole genome shotgun (WGS) entry which is preliminary data.</text>
</comment>
<gene>
    <name evidence="3" type="ORF">C1I95_28270</name>
</gene>
<proteinExistence type="predicted"/>
<feature type="region of interest" description="Disordered" evidence="1">
    <location>
        <begin position="261"/>
        <end position="317"/>
    </location>
</feature>
<dbReference type="Gene3D" id="1.25.40.10">
    <property type="entry name" value="Tetratricopeptide repeat domain"/>
    <property type="match status" value="1"/>
</dbReference>
<dbReference type="InterPro" id="IPR036116">
    <property type="entry name" value="FN3_sf"/>
</dbReference>
<sequence length="513" mass="54051">MTAGFGELTEKARHLVAEGDLGRAQHLLADALAGVDVRPVNASPDLVEAAGLLARVLVALGEAHSARAWAAFAHTAATRLYGRADERSVTAAVTLAAVLHRVGAGARAARLYSEVIVELAARDGAEAHSVLAAHADLATVEYARGQCDVARQRLQNTWALHRKVYGDGHPSGIKMLAKLGAMERDCGRWAEAHEHLTLAKQLCRRHLPNDNPLTTQVTGLAQAIGDLEHVCGGPTSPSRDTPIVSVVAQLPQVVEGPVEVHLPEPPVYRPTAQAGSGSSNRQNAFTRPEATGNPLDDYRRPPDELFDEPWQPAESAPPRAVVGLTDCVPSNVGGVPNAAEADTPSNHPPPAPASSPPVSETRATQWLLLTAGVIVALLLGTIAIVATIFAPDPPDSESAIAATPSRASTPAATPSPTPAGSPDQVRLTDRRDSVVLHWRYPVQAEGPVVIAGGRSGQERRIFAELPAGTDSYTAHGLSRSSDYCFTIAVVWSTDTVAQAKPVCTHRGRPSAKR</sequence>